<dbReference type="RefSeq" id="WP_273690382.1">
    <property type="nucleotide sequence ID" value="NZ_CP117411.1"/>
</dbReference>
<dbReference type="PROSITE" id="PS50893">
    <property type="entry name" value="ABC_TRANSPORTER_2"/>
    <property type="match status" value="1"/>
</dbReference>
<dbReference type="EMBL" id="CP117411">
    <property type="protein sequence ID" value="WCT74937.1"/>
    <property type="molecule type" value="Genomic_DNA"/>
</dbReference>
<feature type="transmembrane region" description="Helical" evidence="7">
    <location>
        <begin position="27"/>
        <end position="50"/>
    </location>
</feature>
<dbReference type="GO" id="GO:0005524">
    <property type="term" value="F:ATP binding"/>
    <property type="evidence" value="ECO:0007669"/>
    <property type="project" value="UniProtKB-KW"/>
</dbReference>
<feature type="transmembrane region" description="Helical" evidence="7">
    <location>
        <begin position="62"/>
        <end position="88"/>
    </location>
</feature>
<evidence type="ECO:0000256" key="6">
    <source>
        <dbReference type="ARBA" id="ARBA00023136"/>
    </source>
</evidence>
<evidence type="ECO:0000256" key="1">
    <source>
        <dbReference type="ARBA" id="ARBA00004651"/>
    </source>
</evidence>
<evidence type="ECO:0000256" key="7">
    <source>
        <dbReference type="SAM" id="Phobius"/>
    </source>
</evidence>
<dbReference type="Gene3D" id="3.40.50.300">
    <property type="entry name" value="P-loop containing nucleotide triphosphate hydrolases"/>
    <property type="match status" value="1"/>
</dbReference>
<keyword evidence="3" id="KW-0547">Nucleotide-binding</keyword>
<gene>
    <name evidence="10" type="ORF">PQ455_06885</name>
</gene>
<dbReference type="PANTHER" id="PTHR24221:SF654">
    <property type="entry name" value="ATP-BINDING CASSETTE SUB-FAMILY B MEMBER 6"/>
    <property type="match status" value="1"/>
</dbReference>
<dbReference type="SUPFAM" id="SSF52540">
    <property type="entry name" value="P-loop containing nucleoside triphosphate hydrolases"/>
    <property type="match status" value="1"/>
</dbReference>
<feature type="transmembrane region" description="Helical" evidence="7">
    <location>
        <begin position="155"/>
        <end position="184"/>
    </location>
</feature>
<dbReference type="InterPro" id="IPR003439">
    <property type="entry name" value="ABC_transporter-like_ATP-bd"/>
</dbReference>
<keyword evidence="2 7" id="KW-0812">Transmembrane</keyword>
<dbReference type="InterPro" id="IPR027417">
    <property type="entry name" value="P-loop_NTPase"/>
</dbReference>
<dbReference type="PROSITE" id="PS00211">
    <property type="entry name" value="ABC_TRANSPORTER_1"/>
    <property type="match status" value="1"/>
</dbReference>
<dbReference type="Gene3D" id="1.20.1560.10">
    <property type="entry name" value="ABC transporter type 1, transmembrane domain"/>
    <property type="match status" value="1"/>
</dbReference>
<proteinExistence type="predicted"/>
<dbReference type="InterPro" id="IPR003593">
    <property type="entry name" value="AAA+_ATPase"/>
</dbReference>
<dbReference type="Proteomes" id="UP001220395">
    <property type="component" value="Chromosome"/>
</dbReference>
<accession>A0ABY7TQM8</accession>
<keyword evidence="11" id="KW-1185">Reference proteome</keyword>
<name>A0ABY7TQM8_9SPHN</name>
<keyword evidence="5 7" id="KW-1133">Transmembrane helix</keyword>
<dbReference type="SMART" id="SM00382">
    <property type="entry name" value="AAA"/>
    <property type="match status" value="1"/>
</dbReference>
<evidence type="ECO:0000256" key="5">
    <source>
        <dbReference type="ARBA" id="ARBA00022989"/>
    </source>
</evidence>
<dbReference type="Pfam" id="PF00664">
    <property type="entry name" value="ABC_membrane"/>
    <property type="match status" value="1"/>
</dbReference>
<evidence type="ECO:0000256" key="3">
    <source>
        <dbReference type="ARBA" id="ARBA00022741"/>
    </source>
</evidence>
<evidence type="ECO:0000313" key="11">
    <source>
        <dbReference type="Proteomes" id="UP001220395"/>
    </source>
</evidence>
<keyword evidence="4 10" id="KW-0067">ATP-binding</keyword>
<dbReference type="PANTHER" id="PTHR24221">
    <property type="entry name" value="ATP-BINDING CASSETTE SUB-FAMILY B"/>
    <property type="match status" value="1"/>
</dbReference>
<sequence>MDGSAEPPPARRAAWRWYLAYLRARPAMLATAVVPSAFVALLTLPALWLLRYALDVAIPARAIGLLLLAGGGIFAARVLSAACVLLFAHRSVPAIRATTAAMRADLIARLHRLRWRDHGALEGARANGRIVNETERVELLTQALLSTVAPAVLPVLVYAGVLIAISPLLAGLFLILTPLLRWIARASAKRLRRSIKSFQAAYEDFNIGTQHTVEMLPVVRAQGTEAHQQAGHRRTVDALAQAGTRMVLAGVANSQTNMLVTSLIAVVLLIAGGIAVARDMLSLGALGAFVIASTQINSAMTSIINAVPVLMSGDEALLRLAEFRAIGREDVAGGGGVPEGRRRVSLDAVSFAFGPRLILSGQSLALGDREILALAAPNGVGKTTVLELIAGLQVPDSGIVRLDGQDLAGIDGAAWRRRIGFVPQHPAFFHGTVRENICFGRDAVDPLALERAIHLAALDPVLARLTGGIEARMGDRGQMLSGGERQRIAIARALIADPELLLLDEPTNHLDTAATALLVTRLLQAADRPTIVVATHDPGMLAEADRIVDLVEGRLVERRRDGRIAAA</sequence>
<organism evidence="10 11">
    <name type="scientific">Sphingomonas naphthae</name>
    <dbReference type="NCBI Taxonomy" id="1813468"/>
    <lineage>
        <taxon>Bacteria</taxon>
        <taxon>Pseudomonadati</taxon>
        <taxon>Pseudomonadota</taxon>
        <taxon>Alphaproteobacteria</taxon>
        <taxon>Sphingomonadales</taxon>
        <taxon>Sphingomonadaceae</taxon>
        <taxon>Sphingomonas</taxon>
    </lineage>
</organism>
<evidence type="ECO:0000256" key="2">
    <source>
        <dbReference type="ARBA" id="ARBA00022692"/>
    </source>
</evidence>
<dbReference type="InterPro" id="IPR036640">
    <property type="entry name" value="ABC1_TM_sf"/>
</dbReference>
<feature type="domain" description="ABC transporter" evidence="8">
    <location>
        <begin position="344"/>
        <end position="567"/>
    </location>
</feature>
<evidence type="ECO:0000259" key="8">
    <source>
        <dbReference type="PROSITE" id="PS50893"/>
    </source>
</evidence>
<evidence type="ECO:0000256" key="4">
    <source>
        <dbReference type="ARBA" id="ARBA00022840"/>
    </source>
</evidence>
<dbReference type="SUPFAM" id="SSF90123">
    <property type="entry name" value="ABC transporter transmembrane region"/>
    <property type="match status" value="1"/>
</dbReference>
<dbReference type="InterPro" id="IPR017871">
    <property type="entry name" value="ABC_transporter-like_CS"/>
</dbReference>
<evidence type="ECO:0000259" key="9">
    <source>
        <dbReference type="PROSITE" id="PS50929"/>
    </source>
</evidence>
<dbReference type="InterPro" id="IPR011527">
    <property type="entry name" value="ABC1_TM_dom"/>
</dbReference>
<reference evidence="10 11" key="1">
    <citation type="submission" date="2023-02" db="EMBL/GenBank/DDBJ databases">
        <title>Genome sequence of Sphingomonas naphthae.</title>
        <authorList>
            <person name="Kim S."/>
            <person name="Heo J."/>
            <person name="Kwon S.-W."/>
        </authorList>
    </citation>
    <scope>NUCLEOTIDE SEQUENCE [LARGE SCALE GENOMIC DNA]</scope>
    <source>
        <strain evidence="10 11">KACC 18716</strain>
    </source>
</reference>
<comment type="subcellular location">
    <subcellularLocation>
        <location evidence="1">Cell membrane</location>
        <topology evidence="1">Multi-pass membrane protein</topology>
    </subcellularLocation>
</comment>
<evidence type="ECO:0000313" key="10">
    <source>
        <dbReference type="EMBL" id="WCT74937.1"/>
    </source>
</evidence>
<dbReference type="Pfam" id="PF00005">
    <property type="entry name" value="ABC_tran"/>
    <property type="match status" value="1"/>
</dbReference>
<protein>
    <submittedName>
        <fullName evidence="10">ABC transporter ATP-binding protein</fullName>
    </submittedName>
</protein>
<dbReference type="InterPro" id="IPR039421">
    <property type="entry name" value="Type_1_exporter"/>
</dbReference>
<keyword evidence="6 7" id="KW-0472">Membrane</keyword>
<dbReference type="PROSITE" id="PS50929">
    <property type="entry name" value="ABC_TM1F"/>
    <property type="match status" value="1"/>
</dbReference>
<feature type="transmembrane region" description="Helical" evidence="7">
    <location>
        <begin position="258"/>
        <end position="277"/>
    </location>
</feature>
<feature type="domain" description="ABC transmembrane type-1" evidence="9">
    <location>
        <begin position="36"/>
        <end position="312"/>
    </location>
</feature>